<evidence type="ECO:0000313" key="1">
    <source>
        <dbReference type="EMBL" id="CDX44810.1"/>
    </source>
</evidence>
<name>A0A090FLP3_MESPL</name>
<sequence>MPAPISNDPSRSRHIDVKIRGMRARLQLSPKELSNEGTDREQALRRHRRLVRRRRLGGDGRPCRCRA</sequence>
<reference evidence="1 2" key="1">
    <citation type="submission" date="2014-08" db="EMBL/GenBank/DDBJ databases">
        <authorList>
            <person name="Moulin Lionel"/>
        </authorList>
    </citation>
    <scope>NUCLEOTIDE SEQUENCE [LARGE SCALE GENOMIC DNA]</scope>
</reference>
<dbReference type="AlphaFoldDB" id="A0A090FLP3"/>
<accession>A0A090FLP3</accession>
<organism evidence="1 2">
    <name type="scientific">Mesorhizobium plurifarium</name>
    <dbReference type="NCBI Taxonomy" id="69974"/>
    <lineage>
        <taxon>Bacteria</taxon>
        <taxon>Pseudomonadati</taxon>
        <taxon>Pseudomonadota</taxon>
        <taxon>Alphaproteobacteria</taxon>
        <taxon>Hyphomicrobiales</taxon>
        <taxon>Phyllobacteriaceae</taxon>
        <taxon>Mesorhizobium</taxon>
    </lineage>
</organism>
<dbReference type="EMBL" id="CCNB01000043">
    <property type="protein sequence ID" value="CDX44810.1"/>
    <property type="molecule type" value="Genomic_DNA"/>
</dbReference>
<dbReference type="Proteomes" id="UP000046373">
    <property type="component" value="Unassembled WGS sequence"/>
</dbReference>
<proteinExistence type="predicted"/>
<evidence type="ECO:0000313" key="2">
    <source>
        <dbReference type="Proteomes" id="UP000046373"/>
    </source>
</evidence>
<protein>
    <submittedName>
        <fullName evidence="1">Uncharacterized protein</fullName>
    </submittedName>
</protein>
<gene>
    <name evidence="1" type="ORF">MPLDJ20_60731</name>
</gene>